<sequence length="245" mass="27826">MEILSKSTIEAYILPNLSIGLRGKECETELLTGIVSAILYRLKTGCQWRFLPVKQFFSGTSLTWQGVYYHFCEWVKDGSWTKVWLNILSLNRQFLDLSSIQLDGSHTPAKRGGEAVGYQGRKASETTNTLFLADNSGQMLACSTPQEGQHHDLYNIKELFEELCQMLINAGINIKGLFMNADSGFDSKELRQICKEKEIHANIDINSRNSKIEPQTTEYQYFDEELYKKRTLIEHANAGRTASHG</sequence>
<dbReference type="InterPro" id="IPR027806">
    <property type="entry name" value="HARBI1_dom"/>
</dbReference>
<proteinExistence type="predicted"/>
<dbReference type="PANTHER" id="PTHR30007:SF0">
    <property type="entry name" value="TRANSPOSASE"/>
    <property type="match status" value="1"/>
</dbReference>
<evidence type="ECO:0000256" key="2">
    <source>
        <dbReference type="ARBA" id="ARBA00022723"/>
    </source>
</evidence>
<organism evidence="5 6">
    <name type="scientific">Arcicella aquatica</name>
    <dbReference type="NCBI Taxonomy" id="217141"/>
    <lineage>
        <taxon>Bacteria</taxon>
        <taxon>Pseudomonadati</taxon>
        <taxon>Bacteroidota</taxon>
        <taxon>Cytophagia</taxon>
        <taxon>Cytophagales</taxon>
        <taxon>Flectobacillaceae</taxon>
        <taxon>Arcicella</taxon>
    </lineage>
</organism>
<keyword evidence="2" id="KW-0479">Metal-binding</keyword>
<evidence type="ECO:0000259" key="3">
    <source>
        <dbReference type="Pfam" id="PF13340"/>
    </source>
</evidence>
<protein>
    <submittedName>
        <fullName evidence="5">Transposase</fullName>
    </submittedName>
</protein>
<comment type="cofactor">
    <cofactor evidence="1">
        <name>a divalent metal cation</name>
        <dbReference type="ChEBI" id="CHEBI:60240"/>
    </cofactor>
</comment>
<dbReference type="Pfam" id="PF13340">
    <property type="entry name" value="DUF4096"/>
    <property type="match status" value="1"/>
</dbReference>
<dbReference type="PANTHER" id="PTHR30007">
    <property type="entry name" value="PHP DOMAIN PROTEIN"/>
    <property type="match status" value="1"/>
</dbReference>
<gene>
    <name evidence="5" type="ORF">VB264_21090</name>
</gene>
<reference evidence="5 6" key="1">
    <citation type="submission" date="2023-12" db="EMBL/GenBank/DDBJ databases">
        <title>Novel species of the genus Arcicella isolated from rivers.</title>
        <authorList>
            <person name="Lu H."/>
        </authorList>
    </citation>
    <scope>NUCLEOTIDE SEQUENCE [LARGE SCALE GENOMIC DNA]</scope>
    <source>
        <strain evidence="5 6">LMG 21963</strain>
    </source>
</reference>
<keyword evidence="6" id="KW-1185">Reference proteome</keyword>
<evidence type="ECO:0000313" key="5">
    <source>
        <dbReference type="EMBL" id="MEA5260308.1"/>
    </source>
</evidence>
<comment type="caution">
    <text evidence="5">The sequence shown here is derived from an EMBL/GenBank/DDBJ whole genome shotgun (WGS) entry which is preliminary data.</text>
</comment>
<evidence type="ECO:0000256" key="1">
    <source>
        <dbReference type="ARBA" id="ARBA00001968"/>
    </source>
</evidence>
<dbReference type="Proteomes" id="UP001304671">
    <property type="component" value="Unassembled WGS sequence"/>
</dbReference>
<accession>A0ABU5QT67</accession>
<evidence type="ECO:0000313" key="6">
    <source>
        <dbReference type="Proteomes" id="UP001304671"/>
    </source>
</evidence>
<dbReference type="EMBL" id="JAYFUL010000051">
    <property type="protein sequence ID" value="MEA5260308.1"/>
    <property type="molecule type" value="Genomic_DNA"/>
</dbReference>
<feature type="domain" description="DDE Tnp4" evidence="4">
    <location>
        <begin position="103"/>
        <end position="237"/>
    </location>
</feature>
<dbReference type="InterPro" id="IPR025161">
    <property type="entry name" value="IS402-like_dom"/>
</dbReference>
<name>A0ABU5QT67_9BACT</name>
<evidence type="ECO:0000259" key="4">
    <source>
        <dbReference type="Pfam" id="PF13359"/>
    </source>
</evidence>
<feature type="domain" description="Insertion element IS402-like" evidence="3">
    <location>
        <begin position="34"/>
        <end position="84"/>
    </location>
</feature>
<dbReference type="Pfam" id="PF13359">
    <property type="entry name" value="DDE_Tnp_4"/>
    <property type="match status" value="1"/>
</dbReference>
<dbReference type="RefSeq" id="WP_323252703.1">
    <property type="nucleotide sequence ID" value="NZ_JAYFUL010000051.1"/>
</dbReference>